<dbReference type="Proteomes" id="UP001306508">
    <property type="component" value="Unassembled WGS sequence"/>
</dbReference>
<protein>
    <recommendedName>
        <fullName evidence="10">Nucleoside transporter FUN26</fullName>
    </recommendedName>
</protein>
<evidence type="ECO:0008006" key="10">
    <source>
        <dbReference type="Google" id="ProtNLM"/>
    </source>
</evidence>
<dbReference type="GO" id="GO:0000329">
    <property type="term" value="C:fungal-type vacuole membrane"/>
    <property type="evidence" value="ECO:0007669"/>
    <property type="project" value="TreeGrafter"/>
</dbReference>
<accession>A0AAN7WSF9</accession>
<dbReference type="EMBL" id="JAWIZZ010000048">
    <property type="protein sequence ID" value="KAK5778993.1"/>
    <property type="molecule type" value="Genomic_DNA"/>
</dbReference>
<dbReference type="PIRSF" id="PIRSF016379">
    <property type="entry name" value="ENT"/>
    <property type="match status" value="1"/>
</dbReference>
<dbReference type="PRINTS" id="PR01130">
    <property type="entry name" value="DERENTRNSPRT"/>
</dbReference>
<feature type="transmembrane region" description="Helical" evidence="7">
    <location>
        <begin position="116"/>
        <end position="138"/>
    </location>
</feature>
<reference evidence="9" key="1">
    <citation type="submission" date="2023-07" db="EMBL/GenBank/DDBJ databases">
        <title>A draft genome of Kazachstania heterogenica Y-27499.</title>
        <authorList>
            <person name="Donic C."/>
            <person name="Kralova J.S."/>
            <person name="Fidel L."/>
            <person name="Ben-Dor S."/>
            <person name="Jung S."/>
        </authorList>
    </citation>
    <scope>NUCLEOTIDE SEQUENCE [LARGE SCALE GENOMIC DNA]</scope>
    <source>
        <strain evidence="9">Y27499</strain>
    </source>
</reference>
<feature type="transmembrane region" description="Helical" evidence="7">
    <location>
        <begin position="54"/>
        <end position="77"/>
    </location>
</feature>
<dbReference type="GO" id="GO:0015205">
    <property type="term" value="F:nucleobase transmembrane transporter activity"/>
    <property type="evidence" value="ECO:0007669"/>
    <property type="project" value="TreeGrafter"/>
</dbReference>
<dbReference type="InterPro" id="IPR036259">
    <property type="entry name" value="MFS_trans_sf"/>
</dbReference>
<evidence type="ECO:0000313" key="8">
    <source>
        <dbReference type="EMBL" id="KAK5778993.1"/>
    </source>
</evidence>
<name>A0AAN7WSF9_9SACH</name>
<evidence type="ECO:0000256" key="7">
    <source>
        <dbReference type="SAM" id="Phobius"/>
    </source>
</evidence>
<dbReference type="AlphaFoldDB" id="A0AAN7WSF9"/>
<feature type="transmembrane region" description="Helical" evidence="7">
    <location>
        <begin position="89"/>
        <end position="110"/>
    </location>
</feature>
<keyword evidence="5 7" id="KW-1133">Transmembrane helix</keyword>
<dbReference type="GO" id="GO:0034257">
    <property type="term" value="F:nicotinamide riboside transmembrane transporter activity"/>
    <property type="evidence" value="ECO:0007669"/>
    <property type="project" value="TreeGrafter"/>
</dbReference>
<evidence type="ECO:0000256" key="1">
    <source>
        <dbReference type="ARBA" id="ARBA00004141"/>
    </source>
</evidence>
<dbReference type="PANTHER" id="PTHR10332">
    <property type="entry name" value="EQUILIBRATIVE NUCLEOSIDE TRANSPORTER"/>
    <property type="match status" value="1"/>
</dbReference>
<evidence type="ECO:0000256" key="4">
    <source>
        <dbReference type="ARBA" id="ARBA00022692"/>
    </source>
</evidence>
<gene>
    <name evidence="8" type="ORF">RI543_003613</name>
</gene>
<evidence type="ECO:0000256" key="2">
    <source>
        <dbReference type="ARBA" id="ARBA00007965"/>
    </source>
</evidence>
<dbReference type="InterPro" id="IPR002259">
    <property type="entry name" value="Eqnu_transpt"/>
</dbReference>
<comment type="similarity">
    <text evidence="2">Belongs to the SLC29A/ENT transporter (TC 2.A.57) family.</text>
</comment>
<feature type="transmembrane region" description="Helical" evidence="7">
    <location>
        <begin position="399"/>
        <end position="425"/>
    </location>
</feature>
<evidence type="ECO:0000256" key="6">
    <source>
        <dbReference type="ARBA" id="ARBA00023136"/>
    </source>
</evidence>
<evidence type="ECO:0000256" key="5">
    <source>
        <dbReference type="ARBA" id="ARBA00022989"/>
    </source>
</evidence>
<comment type="caution">
    <text evidence="8">The sequence shown here is derived from an EMBL/GenBank/DDBJ whole genome shotgun (WGS) entry which is preliminary data.</text>
</comment>
<feature type="transmembrane region" description="Helical" evidence="7">
    <location>
        <begin position="261"/>
        <end position="283"/>
    </location>
</feature>
<sequence>MIIPNLEDVPLFTKLRYLPFITFLFVGIGLLWPWNNILSATLYFQNNLFQSTTVYAKFFTSSMMTTSTITSLIFNLYLSKRQHSYNQRVTRGLFWQILTFLILTLLSYIVTLIKHIPVGLIFLLVMILVGMSTVATALTQNGIMAIANVFGPQFSQSVMLGQAVAGVLPSTVLFFVTLIKNDNQVINDSDTETMNTSGVLFYFMTTVVVCNKNGINVSRDGLVDQGNNLLNYNEAVREQDNNIHNRMSTIPLGVLYRKLKYLLLSIFFTFVVTLIFPIFASTIKVNKLPLDNTQFVPLVFTVWNIGDLYGRVLADLPTFKDSRITPRVIFTYSLSRTLCIPLFLYFTVKNQKPINKLLWLDLTYILLQFLFGVTNGHVISLSFMKVPEQLDTNEEKEAAGGLTSVFVSIGLAAGSLVSYVFVAIIGKLG</sequence>
<dbReference type="PANTHER" id="PTHR10332:SF88">
    <property type="entry name" value="EQUILIBRATIVE NUCLEOSIDE TRANSPORTER 1, ISOFORM A"/>
    <property type="match status" value="1"/>
</dbReference>
<keyword evidence="4 7" id="KW-0812">Transmembrane</keyword>
<keyword evidence="6 7" id="KW-0472">Membrane</keyword>
<feature type="transmembrane region" description="Helical" evidence="7">
    <location>
        <begin position="324"/>
        <end position="346"/>
    </location>
</feature>
<comment type="subcellular location">
    <subcellularLocation>
        <location evidence="1">Membrane</location>
        <topology evidence="1">Multi-pass membrane protein</topology>
    </subcellularLocation>
</comment>
<evidence type="ECO:0000313" key="9">
    <source>
        <dbReference type="Proteomes" id="UP001306508"/>
    </source>
</evidence>
<dbReference type="GO" id="GO:0005886">
    <property type="term" value="C:plasma membrane"/>
    <property type="evidence" value="ECO:0007669"/>
    <property type="project" value="TreeGrafter"/>
</dbReference>
<feature type="transmembrane region" description="Helical" evidence="7">
    <location>
        <begin position="358"/>
        <end position="379"/>
    </location>
</feature>
<feature type="transmembrane region" description="Helical" evidence="7">
    <location>
        <begin position="15"/>
        <end position="34"/>
    </location>
</feature>
<keyword evidence="9" id="KW-1185">Reference proteome</keyword>
<proteinExistence type="inferred from homology"/>
<keyword evidence="3" id="KW-0813">Transport</keyword>
<evidence type="ECO:0000256" key="3">
    <source>
        <dbReference type="ARBA" id="ARBA00022448"/>
    </source>
</evidence>
<organism evidence="8 9">
    <name type="scientific">Arxiozyma heterogenica</name>
    <dbReference type="NCBI Taxonomy" id="278026"/>
    <lineage>
        <taxon>Eukaryota</taxon>
        <taxon>Fungi</taxon>
        <taxon>Dikarya</taxon>
        <taxon>Ascomycota</taxon>
        <taxon>Saccharomycotina</taxon>
        <taxon>Saccharomycetes</taxon>
        <taxon>Saccharomycetales</taxon>
        <taxon>Saccharomycetaceae</taxon>
        <taxon>Arxiozyma</taxon>
    </lineage>
</organism>
<dbReference type="SUPFAM" id="SSF103473">
    <property type="entry name" value="MFS general substrate transporter"/>
    <property type="match status" value="1"/>
</dbReference>
<feature type="transmembrane region" description="Helical" evidence="7">
    <location>
        <begin position="158"/>
        <end position="179"/>
    </location>
</feature>
<dbReference type="Pfam" id="PF01733">
    <property type="entry name" value="Nucleoside_tran"/>
    <property type="match status" value="2"/>
</dbReference>